<gene>
    <name evidence="1" type="ORF">COV89_00900</name>
</gene>
<dbReference type="EMBL" id="PCVI01000016">
    <property type="protein sequence ID" value="PIQ70347.1"/>
    <property type="molecule type" value="Genomic_DNA"/>
</dbReference>
<comment type="caution">
    <text evidence="1">The sequence shown here is derived from an EMBL/GenBank/DDBJ whole genome shotgun (WGS) entry which is preliminary data.</text>
</comment>
<name>A0A2H0KGJ5_9BACT</name>
<evidence type="ECO:0000313" key="1">
    <source>
        <dbReference type="EMBL" id="PIQ70347.1"/>
    </source>
</evidence>
<protein>
    <submittedName>
        <fullName evidence="1">Uncharacterized protein</fullName>
    </submittedName>
</protein>
<accession>A0A2H0KGJ5</accession>
<dbReference type="AlphaFoldDB" id="A0A2H0KGJ5"/>
<sequence length="175" mass="19193">MTPENPLKQSTQEKPLNLLNGRLVLVEIREGILAYQMGEGAENQQFAIDNSGRVVATKQGKDVFLTKGDIGWIMTVKKLEEGLLLSGSYGFGEGNMTLKNIYVIDDKRGRVVSLSHPVSGTTIPLLELKQQQGKIVLIPVRRTKNAVGGVIVTSTKKLMNPQNSGRINGFFATRK</sequence>
<dbReference type="Proteomes" id="UP000231371">
    <property type="component" value="Unassembled WGS sequence"/>
</dbReference>
<evidence type="ECO:0000313" key="2">
    <source>
        <dbReference type="Proteomes" id="UP000231371"/>
    </source>
</evidence>
<reference evidence="1 2" key="1">
    <citation type="submission" date="2017-09" db="EMBL/GenBank/DDBJ databases">
        <title>Depth-based differentiation of microbial function through sediment-hosted aquifers and enrichment of novel symbionts in the deep terrestrial subsurface.</title>
        <authorList>
            <person name="Probst A.J."/>
            <person name="Ladd B."/>
            <person name="Jarett J.K."/>
            <person name="Geller-Mcgrath D.E."/>
            <person name="Sieber C.M."/>
            <person name="Emerson J.B."/>
            <person name="Anantharaman K."/>
            <person name="Thomas B.C."/>
            <person name="Malmstrom R."/>
            <person name="Stieglmeier M."/>
            <person name="Klingl A."/>
            <person name="Woyke T."/>
            <person name="Ryan C.M."/>
            <person name="Banfield J.F."/>
        </authorList>
    </citation>
    <scope>NUCLEOTIDE SEQUENCE [LARGE SCALE GENOMIC DNA]</scope>
    <source>
        <strain evidence="1">CG11_big_fil_rev_8_21_14_0_20_40_12</strain>
    </source>
</reference>
<proteinExistence type="predicted"/>
<organism evidence="1 2">
    <name type="scientific">Candidatus Shapirobacteria bacterium CG11_big_fil_rev_8_21_14_0_20_40_12</name>
    <dbReference type="NCBI Taxonomy" id="1974889"/>
    <lineage>
        <taxon>Bacteria</taxon>
        <taxon>Candidatus Shapironibacteriota</taxon>
    </lineage>
</organism>